<keyword evidence="7 17" id="KW-0812">Transmembrane</keyword>
<reference evidence="24 25" key="1">
    <citation type="submission" date="2023-12" db="EMBL/GenBank/DDBJ databases">
        <title>A. evansii MAY27, complete genome.</title>
        <authorList>
            <person name="Wang Y."/>
        </authorList>
    </citation>
    <scope>NUCLEOTIDE SEQUENCE [LARGE SCALE GENOMIC DNA]</scope>
    <source>
        <strain evidence="24 25">MAY27</strain>
    </source>
</reference>
<dbReference type="SUPFAM" id="SSF47226">
    <property type="entry name" value="Histidine-containing phosphotransfer domain, HPT domain"/>
    <property type="match status" value="1"/>
</dbReference>
<dbReference type="PANTHER" id="PTHR45339">
    <property type="entry name" value="HYBRID SIGNAL TRANSDUCTION HISTIDINE KINASE J"/>
    <property type="match status" value="1"/>
</dbReference>
<dbReference type="InterPro" id="IPR036097">
    <property type="entry name" value="HisK_dim/P_sf"/>
</dbReference>
<dbReference type="InterPro" id="IPR003660">
    <property type="entry name" value="HAMP_dom"/>
</dbReference>
<dbReference type="CDD" id="cd00082">
    <property type="entry name" value="HisKA"/>
    <property type="match status" value="1"/>
</dbReference>
<evidence type="ECO:0000256" key="15">
    <source>
        <dbReference type="PROSITE-ProRule" id="PRU00169"/>
    </source>
</evidence>
<feature type="modified residue" description="Phosphohistidine" evidence="14">
    <location>
        <position position="1333"/>
    </location>
</feature>
<protein>
    <recommendedName>
        <fullName evidence="3">histidine kinase</fullName>
        <ecNumber evidence="3">2.7.13.3</ecNumber>
    </recommendedName>
</protein>
<dbReference type="CDD" id="cd17546">
    <property type="entry name" value="REC_hyHK_CKI1_RcsC-like"/>
    <property type="match status" value="2"/>
</dbReference>
<evidence type="ECO:0000256" key="9">
    <source>
        <dbReference type="ARBA" id="ARBA00022777"/>
    </source>
</evidence>
<feature type="domain" description="HPt" evidence="23">
    <location>
        <begin position="1294"/>
        <end position="1388"/>
    </location>
</feature>
<dbReference type="InterPro" id="IPR024478">
    <property type="entry name" value="HlyB_4HB_MCP"/>
</dbReference>
<dbReference type="NCBIfam" id="TIGR00229">
    <property type="entry name" value="sensory_box"/>
    <property type="match status" value="2"/>
</dbReference>
<evidence type="ECO:0000259" key="21">
    <source>
        <dbReference type="PROSITE" id="PS50113"/>
    </source>
</evidence>
<dbReference type="PROSITE" id="PS50112">
    <property type="entry name" value="PAS"/>
    <property type="match status" value="1"/>
</dbReference>
<evidence type="ECO:0000256" key="7">
    <source>
        <dbReference type="ARBA" id="ARBA00022692"/>
    </source>
</evidence>
<keyword evidence="8" id="KW-0547">Nucleotide-binding</keyword>
<dbReference type="SMART" id="SM00086">
    <property type="entry name" value="PAC"/>
    <property type="match status" value="2"/>
</dbReference>
<dbReference type="CDD" id="cd06225">
    <property type="entry name" value="HAMP"/>
    <property type="match status" value="1"/>
</dbReference>
<dbReference type="PROSITE" id="PS50109">
    <property type="entry name" value="HIS_KIN"/>
    <property type="match status" value="1"/>
</dbReference>
<comment type="catalytic activity">
    <reaction evidence="1">
        <text>ATP + protein L-histidine = ADP + protein N-phospho-L-histidine.</text>
        <dbReference type="EC" id="2.7.13.3"/>
    </reaction>
</comment>
<keyword evidence="12" id="KW-0902">Two-component regulatory system</keyword>
<proteinExistence type="predicted"/>
<dbReference type="InterPro" id="IPR029016">
    <property type="entry name" value="GAF-like_dom_sf"/>
</dbReference>
<evidence type="ECO:0000259" key="22">
    <source>
        <dbReference type="PROSITE" id="PS50885"/>
    </source>
</evidence>
<dbReference type="InterPro" id="IPR036890">
    <property type="entry name" value="HATPase_C_sf"/>
</dbReference>
<feature type="transmembrane region" description="Helical" evidence="17">
    <location>
        <begin position="199"/>
        <end position="220"/>
    </location>
</feature>
<gene>
    <name evidence="24" type="ORF">U5817_00765</name>
</gene>
<dbReference type="Gene3D" id="1.20.120.160">
    <property type="entry name" value="HPT domain"/>
    <property type="match status" value="1"/>
</dbReference>
<dbReference type="InterPro" id="IPR003661">
    <property type="entry name" value="HisK_dim/P_dom"/>
</dbReference>
<dbReference type="SMART" id="SM00387">
    <property type="entry name" value="HATPase_c"/>
    <property type="match status" value="1"/>
</dbReference>
<dbReference type="Pfam" id="PF13185">
    <property type="entry name" value="GAF_2"/>
    <property type="match status" value="1"/>
</dbReference>
<dbReference type="PROSITE" id="PS50885">
    <property type="entry name" value="HAMP"/>
    <property type="match status" value="1"/>
</dbReference>
<feature type="domain" description="PAS" evidence="20">
    <location>
        <begin position="479"/>
        <end position="531"/>
    </location>
</feature>
<dbReference type="Gene3D" id="3.30.565.10">
    <property type="entry name" value="Histidine kinase-like ATPase, C-terminal domain"/>
    <property type="match status" value="1"/>
</dbReference>
<evidence type="ECO:0000256" key="4">
    <source>
        <dbReference type="ARBA" id="ARBA00022475"/>
    </source>
</evidence>
<dbReference type="InterPro" id="IPR004358">
    <property type="entry name" value="Sig_transdc_His_kin-like_C"/>
</dbReference>
<dbReference type="SUPFAM" id="SSF52172">
    <property type="entry name" value="CheY-like"/>
    <property type="match status" value="2"/>
</dbReference>
<dbReference type="SUPFAM" id="SSF55781">
    <property type="entry name" value="GAF domain-like"/>
    <property type="match status" value="1"/>
</dbReference>
<organism evidence="24 25">
    <name type="scientific">Aromatoleum evansii</name>
    <name type="common">Azoarcus evansii</name>
    <dbReference type="NCBI Taxonomy" id="59406"/>
    <lineage>
        <taxon>Bacteria</taxon>
        <taxon>Pseudomonadati</taxon>
        <taxon>Pseudomonadota</taxon>
        <taxon>Betaproteobacteria</taxon>
        <taxon>Rhodocyclales</taxon>
        <taxon>Rhodocyclaceae</taxon>
        <taxon>Aromatoleum</taxon>
    </lineage>
</organism>
<dbReference type="SUPFAM" id="SSF158472">
    <property type="entry name" value="HAMP domain-like"/>
    <property type="match status" value="1"/>
</dbReference>
<dbReference type="InterPro" id="IPR003018">
    <property type="entry name" value="GAF"/>
</dbReference>
<evidence type="ECO:0000259" key="20">
    <source>
        <dbReference type="PROSITE" id="PS50112"/>
    </source>
</evidence>
<dbReference type="InterPro" id="IPR005467">
    <property type="entry name" value="His_kinase_dom"/>
</dbReference>
<evidence type="ECO:0000259" key="19">
    <source>
        <dbReference type="PROSITE" id="PS50110"/>
    </source>
</evidence>
<keyword evidence="25" id="KW-1185">Reference proteome</keyword>
<feature type="domain" description="Response regulatory" evidence="19">
    <location>
        <begin position="984"/>
        <end position="1107"/>
    </location>
</feature>
<keyword evidence="5 15" id="KW-0597">Phosphoprotein</keyword>
<feature type="modified residue" description="4-aspartylphosphate" evidence="15">
    <location>
        <position position="1185"/>
    </location>
</feature>
<dbReference type="SUPFAM" id="SSF47384">
    <property type="entry name" value="Homodimeric domain of signal transducing histidine kinase"/>
    <property type="match status" value="1"/>
</dbReference>
<dbReference type="InterPro" id="IPR001789">
    <property type="entry name" value="Sig_transdc_resp-reg_receiver"/>
</dbReference>
<dbReference type="InterPro" id="IPR008207">
    <property type="entry name" value="Sig_transdc_His_kin_Hpt_dom"/>
</dbReference>
<evidence type="ECO:0000256" key="12">
    <source>
        <dbReference type="ARBA" id="ARBA00023012"/>
    </source>
</evidence>
<name>A0ABZ1AL58_AROEV</name>
<evidence type="ECO:0000256" key="3">
    <source>
        <dbReference type="ARBA" id="ARBA00012438"/>
    </source>
</evidence>
<evidence type="ECO:0000313" key="25">
    <source>
        <dbReference type="Proteomes" id="UP001626593"/>
    </source>
</evidence>
<dbReference type="InterPro" id="IPR036641">
    <property type="entry name" value="HPT_dom_sf"/>
</dbReference>
<dbReference type="Gene3D" id="6.10.340.10">
    <property type="match status" value="1"/>
</dbReference>
<evidence type="ECO:0000256" key="6">
    <source>
        <dbReference type="ARBA" id="ARBA00022679"/>
    </source>
</evidence>
<dbReference type="EC" id="2.7.13.3" evidence="3"/>
<comment type="subcellular location">
    <subcellularLocation>
        <location evidence="2">Cell membrane</location>
        <topology evidence="2">Multi-pass membrane protein</topology>
    </subcellularLocation>
</comment>
<keyword evidence="13 17" id="KW-0472">Membrane</keyword>
<feature type="domain" description="PAC" evidence="21">
    <location>
        <begin position="676"/>
        <end position="726"/>
    </location>
</feature>
<feature type="coiled-coil region" evidence="16">
    <location>
        <begin position="431"/>
        <end position="482"/>
    </location>
</feature>
<dbReference type="InterPro" id="IPR001610">
    <property type="entry name" value="PAC"/>
</dbReference>
<dbReference type="SMART" id="SM00448">
    <property type="entry name" value="REC"/>
    <property type="match status" value="2"/>
</dbReference>
<dbReference type="SMART" id="SM00073">
    <property type="entry name" value="HPT"/>
    <property type="match status" value="1"/>
</dbReference>
<evidence type="ECO:0000256" key="14">
    <source>
        <dbReference type="PROSITE-ProRule" id="PRU00110"/>
    </source>
</evidence>
<dbReference type="Gene3D" id="3.40.50.2300">
    <property type="match status" value="2"/>
</dbReference>
<evidence type="ECO:0000259" key="18">
    <source>
        <dbReference type="PROSITE" id="PS50109"/>
    </source>
</evidence>
<feature type="domain" description="Response regulatory" evidence="19">
    <location>
        <begin position="1135"/>
        <end position="1252"/>
    </location>
</feature>
<dbReference type="PROSITE" id="PS50110">
    <property type="entry name" value="RESPONSE_REGULATORY"/>
    <property type="match status" value="2"/>
</dbReference>
<dbReference type="SMART" id="SM00304">
    <property type="entry name" value="HAMP"/>
    <property type="match status" value="1"/>
</dbReference>
<dbReference type="PANTHER" id="PTHR45339:SF1">
    <property type="entry name" value="HYBRID SIGNAL TRANSDUCTION HISTIDINE KINASE J"/>
    <property type="match status" value="1"/>
</dbReference>
<dbReference type="InterPro" id="IPR000014">
    <property type="entry name" value="PAS"/>
</dbReference>
<sequence length="1473" mass="160351">MSLSMSALERRTLAVKLMLGFVGLLLVVGGISLNSLHNQNLLNNDLQALYERELMGVSHVKEARIQFAQMGHALRQAILPQEPGERDLALRQLAESESRMRSELEAAVALFHREDNRERLARFEDRFAQYKIGVARVVELQKKAELMEALAAVASPGFQHAGKAAGDTLVDIARVMEEEARDAAIAADRRMVQIERTTYAMIVGGGLVALLLGTLVAQSIRRPTERLRSVVEQISAGHFEQSVPHTEYPNEIGDLARAIEVLRVEARKVETQRWLKTHLAAISGDLQMSSGLAELAQKFLSNLAPVLHLGHAAFYYHDEPARRLVLLAGYALRGPAQPVPQFAPGEGLVGQCALERASIIFTNPPADYIHIGSGLGEAAPRAIGVFPVARNERLLAVVELATFEGFGPHQQALLDGLMPILAMSLEILERNAATQTLLEETQRQAENMEQQARQLEEQTVELEAQQESLRETSAHLAILEERSRLILGSVKDGIIGLDQDGVMTFANPAAPAMLGYSEEEFVGQAVHALIHHSYPDGRAFPRDECSMYLTGMDGEARIVDSEVLWRKDGTALPVEYSTTPIHKDGALVGSVVVFRDITERKAAEKALADQRTSLQYILDHSPVGTAFTTDGVFRYTNPEFTRMFDSRPGDPALHIYASPEDRLRMVEDLRREGYIRDREMRLVAAGGELRDFLVTFMPFAHEGEKGVMGWLLDITDRKRAEAEILRAKELAEEATRAKSDFLANMSHEIRTPMNAIIGMSHLALQGPLDRKQRNYIEKVHRAGENLLGIINDILDFSKIEAGKMSMETVEFRLEDVMDHLANLVGLKTEDKGLELLFNAAPDVPTALVGDPLRLGQVLVNLGNNAVKFTETGEIVVGIETVSQTAEQVELQFSVRDTGIGMSPEQCESLFRSFTQADASTTRKYGGTGLGLAISKRLVEMMKGRIWVESAVGRGSTFHFTARFGLQAEPAVRRMLRADELQDVRVLVVDDNASAREIFSAMLRHFGLAVDVAWDGSQALDMIVAADARSAPYDLVLMDWKMPVIDGVEAVRRLQAGHPARQPAVIMVTAYGREEALGSAELRGVAIKSVLTKPVTASRLLEAIGEALDKRGLVDTRAHESIDGSSAAMATLAGARVLLVEDNEMNQELATDLLRQAGIEVVVAGNGQEALDTLARDARFDGILMDCQMPVMDGYTATREIRRNPAWAKLPVLAMTANTMAGDRDKAIAAGMDDHIAKPLDVSGMFVTLAKWIRPAAGAPASAAALPAAPEKGAAALPSLPGIDVAAGLATTMDNRELYLRMLARFRDTQSRFAEQFAAAQADPDPSAAMRAAHTLKGNAANIGARGVQSAAEALELACRDGLPVAQLTPLLDWTLAELEPVIEGLRRIEPPESAQTAAQAVAIDAANLQQELEHLRALLEDSDPEAAEEADALTRRAAGTPLAPALKQVAASVAAYDYDKALECLAVLSTKGA</sequence>
<keyword evidence="4" id="KW-1003">Cell membrane</keyword>
<dbReference type="InterPro" id="IPR013767">
    <property type="entry name" value="PAS_fold"/>
</dbReference>
<dbReference type="Gene3D" id="1.10.287.130">
    <property type="match status" value="1"/>
</dbReference>
<dbReference type="CDD" id="cd00130">
    <property type="entry name" value="PAS"/>
    <property type="match status" value="2"/>
</dbReference>
<dbReference type="InterPro" id="IPR011006">
    <property type="entry name" value="CheY-like_superfamily"/>
</dbReference>
<dbReference type="Proteomes" id="UP001626593">
    <property type="component" value="Chromosome"/>
</dbReference>
<dbReference type="Pfam" id="PF00072">
    <property type="entry name" value="Response_reg"/>
    <property type="match status" value="2"/>
</dbReference>
<evidence type="ECO:0000256" key="1">
    <source>
        <dbReference type="ARBA" id="ARBA00000085"/>
    </source>
</evidence>
<evidence type="ECO:0000256" key="13">
    <source>
        <dbReference type="ARBA" id="ARBA00023136"/>
    </source>
</evidence>
<keyword evidence="16" id="KW-0175">Coiled coil</keyword>
<dbReference type="Pfam" id="PF02518">
    <property type="entry name" value="HATPase_c"/>
    <property type="match status" value="1"/>
</dbReference>
<dbReference type="SUPFAM" id="SSF55874">
    <property type="entry name" value="ATPase domain of HSP90 chaperone/DNA topoisomerase II/histidine kinase"/>
    <property type="match status" value="1"/>
</dbReference>
<dbReference type="PROSITE" id="PS50113">
    <property type="entry name" value="PAC"/>
    <property type="match status" value="2"/>
</dbReference>
<dbReference type="Pfam" id="PF12729">
    <property type="entry name" value="4HB_MCP_1"/>
    <property type="match status" value="1"/>
</dbReference>
<dbReference type="Gene3D" id="3.30.450.40">
    <property type="match status" value="1"/>
</dbReference>
<evidence type="ECO:0000256" key="17">
    <source>
        <dbReference type="SAM" id="Phobius"/>
    </source>
</evidence>
<accession>A0ABZ1AL58</accession>
<dbReference type="Pfam" id="PF00989">
    <property type="entry name" value="PAS"/>
    <property type="match status" value="1"/>
</dbReference>
<evidence type="ECO:0000256" key="10">
    <source>
        <dbReference type="ARBA" id="ARBA00022840"/>
    </source>
</evidence>
<dbReference type="CDD" id="cd00088">
    <property type="entry name" value="HPT"/>
    <property type="match status" value="1"/>
</dbReference>
<feature type="domain" description="PAC" evidence="21">
    <location>
        <begin position="552"/>
        <end position="609"/>
    </location>
</feature>
<dbReference type="Pfam" id="PF00512">
    <property type="entry name" value="HisKA"/>
    <property type="match status" value="1"/>
</dbReference>
<keyword evidence="10" id="KW-0067">ATP-binding</keyword>
<dbReference type="RefSeq" id="WP_407279367.1">
    <property type="nucleotide sequence ID" value="NZ_CP141259.1"/>
</dbReference>
<dbReference type="CDD" id="cd16922">
    <property type="entry name" value="HATPase_EvgS-ArcB-TorS-like"/>
    <property type="match status" value="1"/>
</dbReference>
<evidence type="ECO:0000256" key="16">
    <source>
        <dbReference type="SAM" id="Coils"/>
    </source>
</evidence>
<evidence type="ECO:0000259" key="23">
    <source>
        <dbReference type="PROSITE" id="PS50894"/>
    </source>
</evidence>
<dbReference type="InterPro" id="IPR000700">
    <property type="entry name" value="PAS-assoc_C"/>
</dbReference>
<evidence type="ECO:0000256" key="8">
    <source>
        <dbReference type="ARBA" id="ARBA00022741"/>
    </source>
</evidence>
<dbReference type="SMART" id="SM00388">
    <property type="entry name" value="HisKA"/>
    <property type="match status" value="1"/>
</dbReference>
<dbReference type="SMART" id="SM00091">
    <property type="entry name" value="PAS"/>
    <property type="match status" value="2"/>
</dbReference>
<dbReference type="Gene3D" id="3.30.450.20">
    <property type="entry name" value="PAS domain"/>
    <property type="match status" value="2"/>
</dbReference>
<keyword evidence="11 17" id="KW-1133">Transmembrane helix</keyword>
<dbReference type="InterPro" id="IPR003594">
    <property type="entry name" value="HATPase_dom"/>
</dbReference>
<dbReference type="PROSITE" id="PS50894">
    <property type="entry name" value="HPT"/>
    <property type="match status" value="1"/>
</dbReference>
<dbReference type="Pfam" id="PF01627">
    <property type="entry name" value="Hpt"/>
    <property type="match status" value="1"/>
</dbReference>
<keyword evidence="9" id="KW-0418">Kinase</keyword>
<feature type="domain" description="HAMP" evidence="22">
    <location>
        <begin position="218"/>
        <end position="271"/>
    </location>
</feature>
<feature type="domain" description="Histidine kinase" evidence="18">
    <location>
        <begin position="744"/>
        <end position="965"/>
    </location>
</feature>
<evidence type="ECO:0000313" key="24">
    <source>
        <dbReference type="EMBL" id="WRL46605.1"/>
    </source>
</evidence>
<feature type="transmembrane region" description="Helical" evidence="17">
    <location>
        <begin position="12"/>
        <end position="33"/>
    </location>
</feature>
<evidence type="ECO:0000256" key="2">
    <source>
        <dbReference type="ARBA" id="ARBA00004651"/>
    </source>
</evidence>
<evidence type="ECO:0000256" key="11">
    <source>
        <dbReference type="ARBA" id="ARBA00022989"/>
    </source>
</evidence>
<dbReference type="EMBL" id="CP141259">
    <property type="protein sequence ID" value="WRL46605.1"/>
    <property type="molecule type" value="Genomic_DNA"/>
</dbReference>
<evidence type="ECO:0000256" key="5">
    <source>
        <dbReference type="ARBA" id="ARBA00022553"/>
    </source>
</evidence>
<feature type="modified residue" description="4-aspartylphosphate" evidence="15">
    <location>
        <position position="1038"/>
    </location>
</feature>
<dbReference type="Pfam" id="PF00672">
    <property type="entry name" value="HAMP"/>
    <property type="match status" value="1"/>
</dbReference>
<keyword evidence="6" id="KW-0808">Transferase</keyword>
<dbReference type="SUPFAM" id="SSF55785">
    <property type="entry name" value="PYP-like sensor domain (PAS domain)"/>
    <property type="match status" value="2"/>
</dbReference>
<dbReference type="InterPro" id="IPR035965">
    <property type="entry name" value="PAS-like_dom_sf"/>
</dbReference>
<dbReference type="PRINTS" id="PR00344">
    <property type="entry name" value="BCTRLSENSOR"/>
</dbReference>